<protein>
    <recommendedName>
        <fullName evidence="4">PDP protein</fullName>
    </recommendedName>
</protein>
<proteinExistence type="predicted"/>
<reference evidence="2 3" key="1">
    <citation type="submission" date="2020-05" db="EMBL/GenBank/DDBJ databases">
        <title>Complete genome sequencing of Campylobacter and Arcobacter type strains.</title>
        <authorList>
            <person name="Miller W.G."/>
            <person name="Yee E."/>
        </authorList>
    </citation>
    <scope>NUCLEOTIDE SEQUENCE [LARGE SCALE GENOMIC DNA]</scope>
    <source>
        <strain evidence="2 3">LMG 25694</strain>
    </source>
</reference>
<evidence type="ECO:0000313" key="2">
    <source>
        <dbReference type="EMBL" id="QKF76415.1"/>
    </source>
</evidence>
<evidence type="ECO:0000313" key="3">
    <source>
        <dbReference type="Proteomes" id="UP000503313"/>
    </source>
</evidence>
<organism evidence="2 3">
    <name type="scientific">Arcobacter defluvii</name>
    <dbReference type="NCBI Taxonomy" id="873191"/>
    <lineage>
        <taxon>Bacteria</taxon>
        <taxon>Pseudomonadati</taxon>
        <taxon>Campylobacterota</taxon>
        <taxon>Epsilonproteobacteria</taxon>
        <taxon>Campylobacterales</taxon>
        <taxon>Arcobacteraceae</taxon>
        <taxon>Arcobacter</taxon>
    </lineage>
</organism>
<accession>A0AAE7E542</accession>
<dbReference type="KEGG" id="adz:ADFLV_0355"/>
<sequence length="162" mass="19050">MFNKILIIVFLGLYLNAEETSSSLTRQKIEVMELKKELNNFYNEKEKEYQDRKKELENILTQIEKEKNEIKKLHDDNLEILKDIKGEVESKTSKIYNAMKAKNAAEIFNQMISEGKIDDVFDIILKLKENNVTQIMKFLSVPNASILTQKLENYNIENEKKD</sequence>
<name>A0AAE7E542_9BACT</name>
<dbReference type="RefSeq" id="WP_014473057.1">
    <property type="nucleotide sequence ID" value="NZ_CP053835.1"/>
</dbReference>
<evidence type="ECO:0008006" key="4">
    <source>
        <dbReference type="Google" id="ProtNLM"/>
    </source>
</evidence>
<gene>
    <name evidence="2" type="ORF">ADFLV_0355</name>
</gene>
<evidence type="ECO:0000256" key="1">
    <source>
        <dbReference type="SAM" id="Coils"/>
    </source>
</evidence>
<dbReference type="AlphaFoldDB" id="A0AAE7E542"/>
<dbReference type="Proteomes" id="UP000503313">
    <property type="component" value="Chromosome"/>
</dbReference>
<dbReference type="EMBL" id="CP053835">
    <property type="protein sequence ID" value="QKF76415.1"/>
    <property type="molecule type" value="Genomic_DNA"/>
</dbReference>
<feature type="coiled-coil region" evidence="1">
    <location>
        <begin position="17"/>
        <end position="83"/>
    </location>
</feature>
<dbReference type="SUPFAM" id="SSF158791">
    <property type="entry name" value="MgtE N-terminal domain-like"/>
    <property type="match status" value="1"/>
</dbReference>
<keyword evidence="3" id="KW-1185">Reference proteome</keyword>
<keyword evidence="1" id="KW-0175">Coiled coil</keyword>